<dbReference type="PATRIC" id="fig|1125712.3.peg.2066"/>
<dbReference type="OrthoDB" id="3193432at2"/>
<dbReference type="InterPro" id="IPR018392">
    <property type="entry name" value="LysM"/>
</dbReference>
<dbReference type="EMBL" id="AWEZ01000064">
    <property type="protein sequence ID" value="ERL06508.1"/>
    <property type="molecule type" value="Genomic_DNA"/>
</dbReference>
<dbReference type="SUPFAM" id="SSF54106">
    <property type="entry name" value="LysM domain"/>
    <property type="match status" value="1"/>
</dbReference>
<accession>U2TJX8</accession>
<evidence type="ECO:0000259" key="2">
    <source>
        <dbReference type="PROSITE" id="PS51782"/>
    </source>
</evidence>
<dbReference type="InterPro" id="IPR036779">
    <property type="entry name" value="LysM_dom_sf"/>
</dbReference>
<dbReference type="PROSITE" id="PS51782">
    <property type="entry name" value="LYSM"/>
    <property type="match status" value="1"/>
</dbReference>
<dbReference type="CDD" id="cd00118">
    <property type="entry name" value="LysM"/>
    <property type="match status" value="1"/>
</dbReference>
<dbReference type="RefSeq" id="WP_021726962.1">
    <property type="nucleotide sequence ID" value="NZ_AWEZ01000064.1"/>
</dbReference>
<evidence type="ECO:0000313" key="3">
    <source>
        <dbReference type="EMBL" id="ERL06508.1"/>
    </source>
</evidence>
<sequence length="150" mass="15820">MQSYRRIQNGVAAFPIAGTAALRPRQHRGLVMLEGGATAQRHLADVRVRREGRLRPHTLVLGALLVCVLSVGALILSGITSAAAAQQALDRADTVTIAVRQGDSLWSIAHEHGIAGVDDGRIVSWIEQHNGVSADGLVPGQKLVIPTSTA</sequence>
<dbReference type="eggNOG" id="COG1388">
    <property type="taxonomic scope" value="Bacteria"/>
</dbReference>
<comment type="caution">
    <text evidence="3">The sequence shown here is derived from an EMBL/GenBank/DDBJ whole genome shotgun (WGS) entry which is preliminary data.</text>
</comment>
<dbReference type="Proteomes" id="UP000016638">
    <property type="component" value="Unassembled WGS sequence"/>
</dbReference>
<dbReference type="Gene3D" id="3.10.350.10">
    <property type="entry name" value="LysM domain"/>
    <property type="match status" value="1"/>
</dbReference>
<feature type="domain" description="LysM" evidence="2">
    <location>
        <begin position="95"/>
        <end position="145"/>
    </location>
</feature>
<reference evidence="3 4" key="1">
    <citation type="submission" date="2013-08" db="EMBL/GenBank/DDBJ databases">
        <authorList>
            <person name="Durkin A.S."/>
            <person name="Haft D.R."/>
            <person name="McCorrison J."/>
            <person name="Torralba M."/>
            <person name="Gillis M."/>
            <person name="Haft D.H."/>
            <person name="Methe B."/>
            <person name="Sutton G."/>
            <person name="Nelson K.E."/>
        </authorList>
    </citation>
    <scope>NUCLEOTIDE SEQUENCE [LARGE SCALE GENOMIC DNA]</scope>
    <source>
        <strain evidence="3 4">F0195</strain>
    </source>
</reference>
<dbReference type="AlphaFoldDB" id="U2TJX8"/>
<evidence type="ECO:0000256" key="1">
    <source>
        <dbReference type="SAM" id="Phobius"/>
    </source>
</evidence>
<name>U2TJX8_9ACTN</name>
<dbReference type="SMART" id="SM00257">
    <property type="entry name" value="LysM"/>
    <property type="match status" value="1"/>
</dbReference>
<protein>
    <submittedName>
        <fullName evidence="3">LysM domain protein</fullName>
    </submittedName>
</protein>
<dbReference type="Pfam" id="PF01476">
    <property type="entry name" value="LysM"/>
    <property type="match status" value="1"/>
</dbReference>
<keyword evidence="1" id="KW-0472">Membrane</keyword>
<organism evidence="3 4">
    <name type="scientific">Olsenella profusa F0195</name>
    <dbReference type="NCBI Taxonomy" id="1125712"/>
    <lineage>
        <taxon>Bacteria</taxon>
        <taxon>Bacillati</taxon>
        <taxon>Actinomycetota</taxon>
        <taxon>Coriobacteriia</taxon>
        <taxon>Coriobacteriales</taxon>
        <taxon>Atopobiaceae</taxon>
        <taxon>Olsenella</taxon>
    </lineage>
</organism>
<dbReference type="STRING" id="1125712.HMPREF1316_1300"/>
<feature type="transmembrane region" description="Helical" evidence="1">
    <location>
        <begin position="59"/>
        <end position="79"/>
    </location>
</feature>
<keyword evidence="4" id="KW-1185">Reference proteome</keyword>
<gene>
    <name evidence="3" type="ORF">HMPREF1316_1300</name>
</gene>
<keyword evidence="1" id="KW-0812">Transmembrane</keyword>
<evidence type="ECO:0000313" key="4">
    <source>
        <dbReference type="Proteomes" id="UP000016638"/>
    </source>
</evidence>
<keyword evidence="1" id="KW-1133">Transmembrane helix</keyword>
<proteinExistence type="predicted"/>